<feature type="domain" description="Beta-ketoacyl-[acyl-carrier-protein] synthase III C-terminal" evidence="4">
    <location>
        <begin position="233"/>
        <end position="317"/>
    </location>
</feature>
<evidence type="ECO:0000259" key="4">
    <source>
        <dbReference type="Pfam" id="PF08541"/>
    </source>
</evidence>
<dbReference type="OrthoDB" id="7055207at2"/>
<sequence length="319" mass="35471">MGGIVDFDVCFPSATADIHDMHVASGVAVADLAAITHTESFPVLAPDEQSWQLAHRAAVRLLDRVEVERGAIRQVIYAGSGEWDAPFWSPAAKVAHELGIENAHCFEITNFCNAGLTAMWLATESRNLKPGEYTLVLMGDRLSQMLDYSDPDSKALFNFGDAGAAVLLAHHDLSFRLLHSEMRTDPSWVDYYKGETREGRVVIRRGPHRRGLADAYVENFTRLVGETLRTLERDVSDVSYFLINQGDKSMHERMLDNLGIPADRSVFNYDRLGHMGGADTLIALQDLVEQRRLRRGDLILLATSSMGFTWGITALEYSG</sequence>
<evidence type="ECO:0000313" key="6">
    <source>
        <dbReference type="EMBL" id="AYG82519.1"/>
    </source>
</evidence>
<keyword evidence="7" id="KW-1185">Reference proteome</keyword>
<proteinExistence type="predicted"/>
<gene>
    <name evidence="6" type="primary">fabH_4</name>
    <name evidence="6" type="ORF">DWB77_04698</name>
</gene>
<reference evidence="6 7" key="1">
    <citation type="submission" date="2018-10" db="EMBL/GenBank/DDBJ databases">
        <title>Relationship between Morphology and Antimicrobial Activity in Streptomyces.</title>
        <authorList>
            <person name="Kang H.J."/>
            <person name="Kim S.B."/>
        </authorList>
    </citation>
    <scope>NUCLEOTIDE SEQUENCE [LARGE SCALE GENOMIC DNA]</scope>
    <source>
        <strain evidence="6 7">BH38</strain>
    </source>
</reference>
<dbReference type="AlphaFoldDB" id="A0A387HGB2"/>
<dbReference type="SUPFAM" id="SSF53901">
    <property type="entry name" value="Thiolase-like"/>
    <property type="match status" value="1"/>
</dbReference>
<dbReference type="KEGG" id="shun:DWB77_04698"/>
<dbReference type="EC" id="2.3.1.180" evidence="6"/>
<feature type="domain" description="Beta-ketoacyl-[acyl-carrier-protein] synthase III N-terminal" evidence="5">
    <location>
        <begin position="106"/>
        <end position="186"/>
    </location>
</feature>
<evidence type="ECO:0000313" key="7">
    <source>
        <dbReference type="Proteomes" id="UP000271554"/>
    </source>
</evidence>
<dbReference type="Pfam" id="PF08541">
    <property type="entry name" value="ACP_syn_III_C"/>
    <property type="match status" value="1"/>
</dbReference>
<dbReference type="Pfam" id="PF08545">
    <property type="entry name" value="ACP_syn_III"/>
    <property type="match status" value="1"/>
</dbReference>
<dbReference type="RefSeq" id="WP_120723094.1">
    <property type="nucleotide sequence ID" value="NZ_CP032698.1"/>
</dbReference>
<dbReference type="GO" id="GO:0033818">
    <property type="term" value="F:beta-ketoacyl-acyl-carrier-protein synthase III activity"/>
    <property type="evidence" value="ECO:0007669"/>
    <property type="project" value="UniProtKB-EC"/>
</dbReference>
<name>A0A387HGB2_9ACTN</name>
<evidence type="ECO:0000256" key="2">
    <source>
        <dbReference type="ARBA" id="ARBA00022679"/>
    </source>
</evidence>
<dbReference type="GO" id="GO:0006633">
    <property type="term" value="P:fatty acid biosynthetic process"/>
    <property type="evidence" value="ECO:0007669"/>
    <property type="project" value="InterPro"/>
</dbReference>
<dbReference type="PANTHER" id="PTHR34069:SF2">
    <property type="entry name" value="BETA-KETOACYL-[ACYL-CARRIER-PROTEIN] SYNTHASE III"/>
    <property type="match status" value="1"/>
</dbReference>
<dbReference type="EMBL" id="CP032698">
    <property type="protein sequence ID" value="AYG82519.1"/>
    <property type="molecule type" value="Genomic_DNA"/>
</dbReference>
<keyword evidence="3 6" id="KW-0012">Acyltransferase</keyword>
<evidence type="ECO:0000259" key="5">
    <source>
        <dbReference type="Pfam" id="PF08545"/>
    </source>
</evidence>
<dbReference type="GO" id="GO:0004315">
    <property type="term" value="F:3-oxoacyl-[acyl-carrier-protein] synthase activity"/>
    <property type="evidence" value="ECO:0007669"/>
    <property type="project" value="InterPro"/>
</dbReference>
<dbReference type="InterPro" id="IPR013747">
    <property type="entry name" value="ACP_syn_III_C"/>
</dbReference>
<dbReference type="Gene3D" id="3.40.47.10">
    <property type="match status" value="2"/>
</dbReference>
<dbReference type="InterPro" id="IPR016039">
    <property type="entry name" value="Thiolase-like"/>
</dbReference>
<keyword evidence="2 6" id="KW-0808">Transferase</keyword>
<organism evidence="6 7">
    <name type="scientific">Streptomyces hundungensis</name>
    <dbReference type="NCBI Taxonomy" id="1077946"/>
    <lineage>
        <taxon>Bacteria</taxon>
        <taxon>Bacillati</taxon>
        <taxon>Actinomycetota</taxon>
        <taxon>Actinomycetes</taxon>
        <taxon>Kitasatosporales</taxon>
        <taxon>Streptomycetaceae</taxon>
        <taxon>Streptomyces</taxon>
    </lineage>
</organism>
<dbReference type="GO" id="GO:0044550">
    <property type="term" value="P:secondary metabolite biosynthetic process"/>
    <property type="evidence" value="ECO:0007669"/>
    <property type="project" value="TreeGrafter"/>
</dbReference>
<evidence type="ECO:0000256" key="1">
    <source>
        <dbReference type="ARBA" id="ARBA00022490"/>
    </source>
</evidence>
<keyword evidence="1" id="KW-0963">Cytoplasm</keyword>
<dbReference type="PANTHER" id="PTHR34069">
    <property type="entry name" value="3-OXOACYL-[ACYL-CARRIER-PROTEIN] SYNTHASE 3"/>
    <property type="match status" value="1"/>
</dbReference>
<dbReference type="Proteomes" id="UP000271554">
    <property type="component" value="Chromosome"/>
</dbReference>
<dbReference type="InterPro" id="IPR013751">
    <property type="entry name" value="ACP_syn_III_N"/>
</dbReference>
<protein>
    <submittedName>
        <fullName evidence="6">3-oxoacyl-[acyl-carrier-protein] synthase 3</fullName>
        <ecNumber evidence="6">2.3.1.180</ecNumber>
    </submittedName>
</protein>
<accession>A0A387HGB2</accession>
<evidence type="ECO:0000256" key="3">
    <source>
        <dbReference type="ARBA" id="ARBA00023315"/>
    </source>
</evidence>